<keyword evidence="4 13" id="KW-0812">Transmembrane</keyword>
<dbReference type="EMBL" id="WNYA01000006">
    <property type="protein sequence ID" value="KAG8568862.1"/>
    <property type="molecule type" value="Genomic_DNA"/>
</dbReference>
<keyword evidence="2 14" id="KW-1003">Cell membrane</keyword>
<dbReference type="InterPro" id="IPR050939">
    <property type="entry name" value="Olfactory_GPCR1"/>
</dbReference>
<feature type="transmembrane region" description="Helical" evidence="14">
    <location>
        <begin position="24"/>
        <end position="49"/>
    </location>
</feature>
<evidence type="ECO:0000256" key="7">
    <source>
        <dbReference type="ARBA" id="ARBA00023040"/>
    </source>
</evidence>
<evidence type="ECO:0000256" key="3">
    <source>
        <dbReference type="ARBA" id="ARBA00022606"/>
    </source>
</evidence>
<gene>
    <name evidence="16" type="ORF">GDO81_014183</name>
</gene>
<protein>
    <recommendedName>
        <fullName evidence="14">Olfactory receptor</fullName>
    </recommendedName>
</protein>
<keyword evidence="3 14" id="KW-0716">Sensory transduction</keyword>
<feature type="domain" description="G-protein coupled receptors family 1 profile" evidence="15">
    <location>
        <begin position="42"/>
        <end position="291"/>
    </location>
</feature>
<dbReference type="AlphaFoldDB" id="A0AAV7B8U3"/>
<evidence type="ECO:0000256" key="2">
    <source>
        <dbReference type="ARBA" id="ARBA00022475"/>
    </source>
</evidence>
<dbReference type="GO" id="GO:0004984">
    <property type="term" value="F:olfactory receptor activity"/>
    <property type="evidence" value="ECO:0007669"/>
    <property type="project" value="InterPro"/>
</dbReference>
<dbReference type="InterPro" id="IPR000276">
    <property type="entry name" value="GPCR_Rhodpsn"/>
</dbReference>
<feature type="transmembrane region" description="Helical" evidence="14">
    <location>
        <begin position="275"/>
        <end position="293"/>
    </location>
</feature>
<comment type="similarity">
    <text evidence="13">Belongs to the G-protein coupled receptor 1 family.</text>
</comment>
<feature type="transmembrane region" description="Helical" evidence="14">
    <location>
        <begin position="201"/>
        <end position="227"/>
    </location>
</feature>
<keyword evidence="11" id="KW-0325">Glycoprotein</keyword>
<evidence type="ECO:0000256" key="6">
    <source>
        <dbReference type="ARBA" id="ARBA00022989"/>
    </source>
</evidence>
<evidence type="ECO:0000313" key="16">
    <source>
        <dbReference type="EMBL" id="KAG8568862.1"/>
    </source>
</evidence>
<dbReference type="PRINTS" id="PR00237">
    <property type="entry name" value="GPCRRHODOPSN"/>
</dbReference>
<keyword evidence="5 14" id="KW-0552">Olfaction</keyword>
<dbReference type="Pfam" id="PF13853">
    <property type="entry name" value="7tm_4"/>
    <property type="match status" value="1"/>
</dbReference>
<evidence type="ECO:0000256" key="8">
    <source>
        <dbReference type="ARBA" id="ARBA00023136"/>
    </source>
</evidence>
<evidence type="ECO:0000256" key="10">
    <source>
        <dbReference type="ARBA" id="ARBA00023170"/>
    </source>
</evidence>
<evidence type="ECO:0000256" key="12">
    <source>
        <dbReference type="ARBA" id="ARBA00023224"/>
    </source>
</evidence>
<sequence>MEKISNESKVYEIVLYEFPNLQRFHVLLFTILLIIYLFILFGNALILLVIYREPTLHSPMYLFIATLSCLEICYTAVTIPKMLADLLDEEKKISFNECLVQAYFLHALGAAECYILTVMAYDRYLAICKPLRYTSIMTTGLYVSLVITCFIGGFLSPLIETILISFLPFCGPHRIENVFCDFPPLISLACTDTDLYVKVEFIISSFIILLTFAFVLFSYTRIISIIFRIKSKEGRQKAFSTCGAHLMVVTLFFGSIGFIYIRVTKSVSVQYDRPVGLTYVIFTPLANPIIYGLRNKEINRFLYKHFIA</sequence>
<dbReference type="PANTHER" id="PTHR24242">
    <property type="entry name" value="G-PROTEIN COUPLED RECEPTOR"/>
    <property type="match status" value="1"/>
</dbReference>
<evidence type="ECO:0000256" key="5">
    <source>
        <dbReference type="ARBA" id="ARBA00022725"/>
    </source>
</evidence>
<dbReference type="InterPro" id="IPR017452">
    <property type="entry name" value="GPCR_Rhodpsn_7TM"/>
</dbReference>
<accession>A0AAV7B8U3</accession>
<proteinExistence type="inferred from homology"/>
<keyword evidence="12 13" id="KW-0807">Transducer</keyword>
<dbReference type="InterPro" id="IPR000725">
    <property type="entry name" value="Olfact_rcpt"/>
</dbReference>
<comment type="caution">
    <text evidence="16">The sequence shown here is derived from an EMBL/GenBank/DDBJ whole genome shotgun (WGS) entry which is preliminary data.</text>
</comment>
<feature type="transmembrane region" description="Helical" evidence="14">
    <location>
        <begin position="103"/>
        <end position="121"/>
    </location>
</feature>
<keyword evidence="8 14" id="KW-0472">Membrane</keyword>
<dbReference type="PRINTS" id="PR00245">
    <property type="entry name" value="OLFACTORYR"/>
</dbReference>
<reference evidence="16" key="1">
    <citation type="thesis" date="2020" institute="ProQuest LLC" country="789 East Eisenhower Parkway, Ann Arbor, MI, USA">
        <title>Comparative Genomics and Chromosome Evolution.</title>
        <authorList>
            <person name="Mudd A.B."/>
        </authorList>
    </citation>
    <scope>NUCLEOTIDE SEQUENCE</scope>
    <source>
        <strain evidence="16">237g6f4</strain>
        <tissue evidence="16">Blood</tissue>
    </source>
</reference>
<keyword evidence="10 13" id="KW-0675">Receptor</keyword>
<dbReference type="PROSITE" id="PS50262">
    <property type="entry name" value="G_PROTEIN_RECEP_F1_2"/>
    <property type="match status" value="1"/>
</dbReference>
<evidence type="ECO:0000256" key="4">
    <source>
        <dbReference type="ARBA" id="ARBA00022692"/>
    </source>
</evidence>
<evidence type="ECO:0000256" key="9">
    <source>
        <dbReference type="ARBA" id="ARBA00023157"/>
    </source>
</evidence>
<dbReference type="Gene3D" id="1.20.1070.10">
    <property type="entry name" value="Rhodopsin 7-helix transmembrane proteins"/>
    <property type="match status" value="1"/>
</dbReference>
<evidence type="ECO:0000256" key="13">
    <source>
        <dbReference type="RuleBase" id="RU000688"/>
    </source>
</evidence>
<dbReference type="FunFam" id="1.20.1070.10:FF:000001">
    <property type="entry name" value="Olfactory receptor"/>
    <property type="match status" value="1"/>
</dbReference>
<dbReference type="PROSITE" id="PS00237">
    <property type="entry name" value="G_PROTEIN_RECEP_F1_1"/>
    <property type="match status" value="1"/>
</dbReference>
<keyword evidence="9" id="KW-1015">Disulfide bond</keyword>
<feature type="transmembrane region" description="Helical" evidence="14">
    <location>
        <begin position="61"/>
        <end position="83"/>
    </location>
</feature>
<dbReference type="SUPFAM" id="SSF81321">
    <property type="entry name" value="Family A G protein-coupled receptor-like"/>
    <property type="match status" value="1"/>
</dbReference>
<evidence type="ECO:0000256" key="14">
    <source>
        <dbReference type="RuleBase" id="RU363047"/>
    </source>
</evidence>
<evidence type="ECO:0000256" key="1">
    <source>
        <dbReference type="ARBA" id="ARBA00004651"/>
    </source>
</evidence>
<keyword evidence="6 14" id="KW-1133">Transmembrane helix</keyword>
<keyword evidence="7 13" id="KW-0297">G-protein coupled receptor</keyword>
<keyword evidence="17" id="KW-1185">Reference proteome</keyword>
<dbReference type="GO" id="GO:0005886">
    <property type="term" value="C:plasma membrane"/>
    <property type="evidence" value="ECO:0007669"/>
    <property type="project" value="UniProtKB-SubCell"/>
</dbReference>
<dbReference type="Proteomes" id="UP000824782">
    <property type="component" value="Unassembled WGS sequence"/>
</dbReference>
<dbReference type="GO" id="GO:0004930">
    <property type="term" value="F:G protein-coupled receptor activity"/>
    <property type="evidence" value="ECO:0007669"/>
    <property type="project" value="UniProtKB-KW"/>
</dbReference>
<comment type="subcellular location">
    <subcellularLocation>
        <location evidence="1 14">Cell membrane</location>
        <topology evidence="1 14">Multi-pass membrane protein</topology>
    </subcellularLocation>
</comment>
<dbReference type="PANTHER" id="PTHR24242:SF227">
    <property type="entry name" value="OLFACTORY RECEPTOR"/>
    <property type="match status" value="1"/>
</dbReference>
<name>A0AAV7B8U3_ENGPU</name>
<evidence type="ECO:0000259" key="15">
    <source>
        <dbReference type="PROSITE" id="PS50262"/>
    </source>
</evidence>
<organism evidence="16 17">
    <name type="scientific">Engystomops pustulosus</name>
    <name type="common">Tungara frog</name>
    <name type="synonym">Physalaemus pustulosus</name>
    <dbReference type="NCBI Taxonomy" id="76066"/>
    <lineage>
        <taxon>Eukaryota</taxon>
        <taxon>Metazoa</taxon>
        <taxon>Chordata</taxon>
        <taxon>Craniata</taxon>
        <taxon>Vertebrata</taxon>
        <taxon>Euteleostomi</taxon>
        <taxon>Amphibia</taxon>
        <taxon>Batrachia</taxon>
        <taxon>Anura</taxon>
        <taxon>Neobatrachia</taxon>
        <taxon>Hyloidea</taxon>
        <taxon>Leptodactylidae</taxon>
        <taxon>Leiuperinae</taxon>
        <taxon>Engystomops</taxon>
    </lineage>
</organism>
<evidence type="ECO:0000256" key="11">
    <source>
        <dbReference type="ARBA" id="ARBA00023180"/>
    </source>
</evidence>
<feature type="transmembrane region" description="Helical" evidence="14">
    <location>
        <begin position="133"/>
        <end position="159"/>
    </location>
</feature>
<evidence type="ECO:0000313" key="17">
    <source>
        <dbReference type="Proteomes" id="UP000824782"/>
    </source>
</evidence>
<feature type="transmembrane region" description="Helical" evidence="14">
    <location>
        <begin position="239"/>
        <end position="263"/>
    </location>
</feature>